<proteinExistence type="predicted"/>
<dbReference type="Pfam" id="PF15731">
    <property type="entry name" value="MqsA_antitoxin"/>
    <property type="match status" value="1"/>
</dbReference>
<dbReference type="PROSITE" id="PS50943">
    <property type="entry name" value="HTH_CROC1"/>
    <property type="match status" value="1"/>
</dbReference>
<dbReference type="EMBL" id="VSSQ01077056">
    <property type="protein sequence ID" value="MPN27239.1"/>
    <property type="molecule type" value="Genomic_DNA"/>
</dbReference>
<dbReference type="CDD" id="cd00093">
    <property type="entry name" value="HTH_XRE"/>
    <property type="match status" value="1"/>
</dbReference>
<dbReference type="Gene3D" id="1.10.260.40">
    <property type="entry name" value="lambda repressor-like DNA-binding domains"/>
    <property type="match status" value="1"/>
</dbReference>
<dbReference type="SUPFAM" id="SSF47413">
    <property type="entry name" value="lambda repressor-like DNA-binding domains"/>
    <property type="match status" value="1"/>
</dbReference>
<name>A0A645GMY2_9ZZZZ</name>
<comment type="caution">
    <text evidence="2">The sequence shown here is derived from an EMBL/GenBank/DDBJ whole genome shotgun (WGS) entry which is preliminary data.</text>
</comment>
<dbReference type="InterPro" id="IPR032758">
    <property type="entry name" value="MqsA/HigA-2"/>
</dbReference>
<dbReference type="NCBIfam" id="TIGR03830">
    <property type="entry name" value="CxxCG_CxxCG_HTH"/>
    <property type="match status" value="1"/>
</dbReference>
<dbReference type="InterPro" id="IPR022452">
    <property type="entry name" value="MqsA"/>
</dbReference>
<evidence type="ECO:0000259" key="1">
    <source>
        <dbReference type="PROSITE" id="PS50943"/>
    </source>
</evidence>
<dbReference type="AlphaFoldDB" id="A0A645GMY2"/>
<gene>
    <name evidence="2" type="ORF">SDC9_174667</name>
</gene>
<protein>
    <recommendedName>
        <fullName evidence="1">HTH cro/C1-type domain-containing protein</fullName>
    </recommendedName>
</protein>
<dbReference type="InterPro" id="IPR010982">
    <property type="entry name" value="Lambda_DNA-bd_dom_sf"/>
</dbReference>
<dbReference type="InterPro" id="IPR001387">
    <property type="entry name" value="Cro/C1-type_HTH"/>
</dbReference>
<dbReference type="GO" id="GO:0003677">
    <property type="term" value="F:DNA binding"/>
    <property type="evidence" value="ECO:0007669"/>
    <property type="project" value="InterPro"/>
</dbReference>
<reference evidence="2" key="1">
    <citation type="submission" date="2019-08" db="EMBL/GenBank/DDBJ databases">
        <authorList>
            <person name="Kucharzyk K."/>
            <person name="Murdoch R.W."/>
            <person name="Higgins S."/>
            <person name="Loffler F."/>
        </authorList>
    </citation>
    <scope>NUCLEOTIDE SEQUENCE</scope>
</reference>
<accession>A0A645GMY2</accession>
<sequence>MYINRKGVLILQKELYCYNCDKYNTVDIIKRNEIYVVKGEPIEIEVQICICEGCGEELFDKELDELNIERAFDIYRKKHELLYPEEIKAIRESYGLSQGAFSELLNWREVTLSRYEMGAVQDKDHNNTLILLRNPENMLNILERNNGILTPLKEKTLREKITQLLK</sequence>
<dbReference type="InterPro" id="IPR022453">
    <property type="entry name" value="Znf_MqsA-type"/>
</dbReference>
<feature type="domain" description="HTH cro/C1-type" evidence="1">
    <location>
        <begin position="87"/>
        <end position="116"/>
    </location>
</feature>
<dbReference type="NCBIfam" id="TIGR03831">
    <property type="entry name" value="YgiT_finger"/>
    <property type="match status" value="1"/>
</dbReference>
<evidence type="ECO:0000313" key="2">
    <source>
        <dbReference type="EMBL" id="MPN27239.1"/>
    </source>
</evidence>
<organism evidence="2">
    <name type="scientific">bioreactor metagenome</name>
    <dbReference type="NCBI Taxonomy" id="1076179"/>
    <lineage>
        <taxon>unclassified sequences</taxon>
        <taxon>metagenomes</taxon>
        <taxon>ecological metagenomes</taxon>
    </lineage>
</organism>